<dbReference type="Gene3D" id="3.90.25.10">
    <property type="entry name" value="UDP-galactose 4-epimerase, domain 1"/>
    <property type="match status" value="1"/>
</dbReference>
<reference evidence="6" key="1">
    <citation type="journal article" date="2013" name="Genome Announc.">
        <title>Draft genome sequence of the grapevine dieback fungus Eutypa lata UCR-EL1.</title>
        <authorList>
            <person name="Blanco-Ulate B."/>
            <person name="Rolshausen P.E."/>
            <person name="Cantu D."/>
        </authorList>
    </citation>
    <scope>NUCLEOTIDE SEQUENCE [LARGE SCALE GENOMIC DNA]</scope>
    <source>
        <strain evidence="6">UCR-EL1</strain>
    </source>
</reference>
<dbReference type="PANTHER" id="PTHR42748:SF30">
    <property type="entry name" value="NMRA-LIKE DOMAIN-CONTAINING PROTEIN"/>
    <property type="match status" value="1"/>
</dbReference>
<keyword evidence="3" id="KW-0560">Oxidoreductase</keyword>
<organism evidence="5 6">
    <name type="scientific">Eutypa lata (strain UCR-EL1)</name>
    <name type="common">Grapevine dieback disease fungus</name>
    <name type="synonym">Eutypa armeniacae</name>
    <dbReference type="NCBI Taxonomy" id="1287681"/>
    <lineage>
        <taxon>Eukaryota</taxon>
        <taxon>Fungi</taxon>
        <taxon>Dikarya</taxon>
        <taxon>Ascomycota</taxon>
        <taxon>Pezizomycotina</taxon>
        <taxon>Sordariomycetes</taxon>
        <taxon>Xylariomycetidae</taxon>
        <taxon>Xylariales</taxon>
        <taxon>Diatrypaceae</taxon>
        <taxon>Eutypa</taxon>
    </lineage>
</organism>
<dbReference type="AlphaFoldDB" id="M7T4I9"/>
<dbReference type="OMA" id="VEPFVRM"/>
<keyword evidence="2" id="KW-0521">NADP</keyword>
<dbReference type="Gene3D" id="3.40.50.720">
    <property type="entry name" value="NAD(P)-binding Rossmann-like Domain"/>
    <property type="match status" value="1"/>
</dbReference>
<keyword evidence="6" id="KW-1185">Reference proteome</keyword>
<sequence>MTKPTIFVVAATGTQGGAVARLAIKHQWAVHATARDPDSIAARSLASVGVRITRGDWDDETALQEGITGCNMLFLNLFPDFVDQTHERRQAQRIIRIARDAGVKHVVYSGAFPPVKTPSITQHQLDLFQNHWITKMAHDKFKLMDDVKEAGFDHWTILRPGFFMANFVLPKAAFFGDIHQTGVWSQGLLPSTQVPLIDHEDIAKFTIAALGNPERFGGQTICLAGELLTPDEIARLISETSGKNVRAKYLSDEEFEEAVAKTPPSVMQLFMRDMSQCVDMDELKGWGVPLGGFKAFLSREKGSVDETYAAL</sequence>
<evidence type="ECO:0000256" key="3">
    <source>
        <dbReference type="ARBA" id="ARBA00023002"/>
    </source>
</evidence>
<dbReference type="GO" id="GO:0005634">
    <property type="term" value="C:nucleus"/>
    <property type="evidence" value="ECO:0007669"/>
    <property type="project" value="TreeGrafter"/>
</dbReference>
<dbReference type="Proteomes" id="UP000012174">
    <property type="component" value="Unassembled WGS sequence"/>
</dbReference>
<dbReference type="PANTHER" id="PTHR42748">
    <property type="entry name" value="NITROGEN METABOLITE REPRESSION PROTEIN NMRA FAMILY MEMBER"/>
    <property type="match status" value="1"/>
</dbReference>
<name>M7T4I9_EUTLA</name>
<dbReference type="HOGENOM" id="CLU_007383_8_4_1"/>
<evidence type="ECO:0000256" key="1">
    <source>
        <dbReference type="ARBA" id="ARBA00006328"/>
    </source>
</evidence>
<dbReference type="EMBL" id="KB707587">
    <property type="protein sequence ID" value="EMR61545.1"/>
    <property type="molecule type" value="Genomic_DNA"/>
</dbReference>
<evidence type="ECO:0000256" key="2">
    <source>
        <dbReference type="ARBA" id="ARBA00022857"/>
    </source>
</evidence>
<protein>
    <submittedName>
        <fullName evidence="5">Putative nad dependent epimerase dehydratase protein</fullName>
    </submittedName>
</protein>
<evidence type="ECO:0000313" key="5">
    <source>
        <dbReference type="EMBL" id="EMR61545.1"/>
    </source>
</evidence>
<dbReference type="OrthoDB" id="419598at2759"/>
<dbReference type="InterPro" id="IPR051164">
    <property type="entry name" value="NmrA-like_oxidored"/>
</dbReference>
<dbReference type="InterPro" id="IPR008030">
    <property type="entry name" value="NmrA-like"/>
</dbReference>
<gene>
    <name evidence="5" type="ORF">UCREL1_11523</name>
</gene>
<feature type="domain" description="NmrA-like" evidence="4">
    <location>
        <begin position="3"/>
        <end position="274"/>
    </location>
</feature>
<dbReference type="KEGG" id="ela:UCREL1_11523"/>
<evidence type="ECO:0000259" key="4">
    <source>
        <dbReference type="Pfam" id="PF05368"/>
    </source>
</evidence>
<dbReference type="STRING" id="1287681.M7T4I9"/>
<dbReference type="SUPFAM" id="SSF51735">
    <property type="entry name" value="NAD(P)-binding Rossmann-fold domains"/>
    <property type="match status" value="1"/>
</dbReference>
<evidence type="ECO:0000313" key="6">
    <source>
        <dbReference type="Proteomes" id="UP000012174"/>
    </source>
</evidence>
<proteinExistence type="inferred from homology"/>
<dbReference type="InterPro" id="IPR036291">
    <property type="entry name" value="NAD(P)-bd_dom_sf"/>
</dbReference>
<accession>M7T4I9</accession>
<dbReference type="Pfam" id="PF05368">
    <property type="entry name" value="NmrA"/>
    <property type="match status" value="1"/>
</dbReference>
<comment type="similarity">
    <text evidence="1">Belongs to the NmrA-type oxidoreductase family.</text>
</comment>
<dbReference type="GO" id="GO:0016491">
    <property type="term" value="F:oxidoreductase activity"/>
    <property type="evidence" value="ECO:0007669"/>
    <property type="project" value="UniProtKB-KW"/>
</dbReference>
<dbReference type="eggNOG" id="ENOG502SKH5">
    <property type="taxonomic scope" value="Eukaryota"/>
</dbReference>